<dbReference type="EMBL" id="JH767174">
    <property type="protein sequence ID" value="EQC30665.1"/>
    <property type="molecule type" value="Genomic_DNA"/>
</dbReference>
<evidence type="ECO:0000313" key="2">
    <source>
        <dbReference type="EMBL" id="EQC30665.1"/>
    </source>
</evidence>
<sequence length="407" mass="45441">MRPTAAVVGAMAVSASRHMKRTKLNARQLQEELVLRNVNPFGVVFAEGSEREADTPTGAYCATGDLGALEYWETIVQEKDVFFFCKARNVSQWAPPCRYLEAAVPRHDPDDEDMTLVFPLAYEELDAYRPETPPEDEPPAVVEPSEPVTVDLATKLALMAVSDLEWAYLHPLFQFKGRLDGVWGITQRTRYARAPYTLQDGAQQEHTPSEVDAMFASMARSLVIAEHNIEVSAQEHFDMPKIYTVEDINLEQRQIFATAWADLGGLALARGDSTTAMNCYRRSLFWFEDFTASYVKAAELLTSLAYTDDSCDVLAALPRDQATPIVELVPDLVALFPHCKHLTMPWLSQMVRLGLRYIVAILVGTGVLYGLAYVCILRRCDAAPETSIDAPASACRKRTKHIKKKST</sequence>
<evidence type="ECO:0000256" key="1">
    <source>
        <dbReference type="SAM" id="Phobius"/>
    </source>
</evidence>
<keyword evidence="1" id="KW-0812">Transmembrane</keyword>
<evidence type="ECO:0000313" key="3">
    <source>
        <dbReference type="Proteomes" id="UP000030762"/>
    </source>
</evidence>
<dbReference type="GeneID" id="19952446"/>
<keyword evidence="1" id="KW-1133">Transmembrane helix</keyword>
<organism evidence="2 3">
    <name type="scientific">Saprolegnia diclina (strain VS20)</name>
    <dbReference type="NCBI Taxonomy" id="1156394"/>
    <lineage>
        <taxon>Eukaryota</taxon>
        <taxon>Sar</taxon>
        <taxon>Stramenopiles</taxon>
        <taxon>Oomycota</taxon>
        <taxon>Saprolegniomycetes</taxon>
        <taxon>Saprolegniales</taxon>
        <taxon>Saprolegniaceae</taxon>
        <taxon>Saprolegnia</taxon>
    </lineage>
</organism>
<dbReference type="InParanoid" id="T0QAV9"/>
<keyword evidence="3" id="KW-1185">Reference proteome</keyword>
<reference evidence="2 3" key="1">
    <citation type="submission" date="2012-04" db="EMBL/GenBank/DDBJ databases">
        <title>The Genome Sequence of Saprolegnia declina VS20.</title>
        <authorList>
            <consortium name="The Broad Institute Genome Sequencing Platform"/>
            <person name="Russ C."/>
            <person name="Nusbaum C."/>
            <person name="Tyler B."/>
            <person name="van West P."/>
            <person name="Dieguez-Uribeondo J."/>
            <person name="de Bruijn I."/>
            <person name="Tripathy S."/>
            <person name="Jiang R."/>
            <person name="Young S.K."/>
            <person name="Zeng Q."/>
            <person name="Gargeya S."/>
            <person name="Fitzgerald M."/>
            <person name="Haas B."/>
            <person name="Abouelleil A."/>
            <person name="Alvarado L."/>
            <person name="Arachchi H.M."/>
            <person name="Berlin A."/>
            <person name="Chapman S.B."/>
            <person name="Goldberg J."/>
            <person name="Griggs A."/>
            <person name="Gujja S."/>
            <person name="Hansen M."/>
            <person name="Howarth C."/>
            <person name="Imamovic A."/>
            <person name="Larimer J."/>
            <person name="McCowen C."/>
            <person name="Montmayeur A."/>
            <person name="Murphy C."/>
            <person name="Neiman D."/>
            <person name="Pearson M."/>
            <person name="Priest M."/>
            <person name="Roberts A."/>
            <person name="Saif S."/>
            <person name="Shea T."/>
            <person name="Sisk P."/>
            <person name="Sykes S."/>
            <person name="Wortman J."/>
            <person name="Nusbaum C."/>
            <person name="Birren B."/>
        </authorList>
    </citation>
    <scope>NUCLEOTIDE SEQUENCE [LARGE SCALE GENOMIC DNA]</scope>
    <source>
        <strain evidence="2 3">VS20</strain>
    </source>
</reference>
<feature type="transmembrane region" description="Helical" evidence="1">
    <location>
        <begin position="357"/>
        <end position="377"/>
    </location>
</feature>
<accession>T0QAV9</accession>
<gene>
    <name evidence="2" type="ORF">SDRG_11719</name>
</gene>
<name>T0QAV9_SAPDV</name>
<dbReference type="OrthoDB" id="65822at2759"/>
<dbReference type="Proteomes" id="UP000030762">
    <property type="component" value="Unassembled WGS sequence"/>
</dbReference>
<proteinExistence type="predicted"/>
<dbReference type="VEuPathDB" id="FungiDB:SDRG_11719"/>
<protein>
    <submittedName>
        <fullName evidence="2">Uncharacterized protein</fullName>
    </submittedName>
</protein>
<dbReference type="AlphaFoldDB" id="T0QAV9"/>
<dbReference type="OMA" id="DLEWAYL"/>
<keyword evidence="1" id="KW-0472">Membrane</keyword>
<dbReference type="RefSeq" id="XP_008615991.1">
    <property type="nucleotide sequence ID" value="XM_008617769.1"/>
</dbReference>